<comment type="catalytic activity">
    <reaction evidence="7">
        <text>cyclobutadipyrimidine (in DNA) = 2 pyrimidine residues (in DNA).</text>
        <dbReference type="EC" id="4.1.99.3"/>
    </reaction>
</comment>
<dbReference type="Gene3D" id="3.40.50.620">
    <property type="entry name" value="HUPs"/>
    <property type="match status" value="1"/>
</dbReference>
<evidence type="ECO:0000256" key="3">
    <source>
        <dbReference type="ARBA" id="ARBA00014046"/>
    </source>
</evidence>
<feature type="site" description="Electron transfer via tryptophanyl radical" evidence="9">
    <location>
        <position position="359"/>
    </location>
</feature>
<dbReference type="FunFam" id="1.10.579.10:FF:000003">
    <property type="entry name" value="Deoxyribodipyrimidine photo-lyase"/>
    <property type="match status" value="1"/>
</dbReference>
<dbReference type="SUPFAM" id="SSF48173">
    <property type="entry name" value="Cryptochrome/photolyase FAD-binding domain"/>
    <property type="match status" value="1"/>
</dbReference>
<dbReference type="InterPro" id="IPR002081">
    <property type="entry name" value="Cryptochrome/DNA_photolyase_1"/>
</dbReference>
<dbReference type="EC" id="4.1.99.3" evidence="2"/>
<evidence type="ECO:0000256" key="5">
    <source>
        <dbReference type="ARBA" id="ARBA00022827"/>
    </source>
</evidence>
<keyword evidence="5 8" id="KW-0274">FAD</keyword>
<evidence type="ECO:0000256" key="6">
    <source>
        <dbReference type="ARBA" id="ARBA00022991"/>
    </source>
</evidence>
<evidence type="ECO:0000256" key="9">
    <source>
        <dbReference type="PIRSR" id="PIRSR602081-2"/>
    </source>
</evidence>
<gene>
    <name evidence="12" type="ORF">FZC76_02255</name>
</gene>
<dbReference type="PROSITE" id="PS51645">
    <property type="entry name" value="PHR_CRY_ALPHA_BETA"/>
    <property type="match status" value="1"/>
</dbReference>
<dbReference type="Proteomes" id="UP000322524">
    <property type="component" value="Unassembled WGS sequence"/>
</dbReference>
<dbReference type="PROSITE" id="PS00691">
    <property type="entry name" value="DNA_PHOTOLYASES_1_2"/>
    <property type="match status" value="1"/>
</dbReference>
<evidence type="ECO:0000256" key="1">
    <source>
        <dbReference type="ARBA" id="ARBA00001932"/>
    </source>
</evidence>
<dbReference type="InterPro" id="IPR018394">
    <property type="entry name" value="DNA_photolyase_1_CS_C"/>
</dbReference>
<feature type="domain" description="Photolyase/cryptochrome alpha/beta" evidence="11">
    <location>
        <begin position="2"/>
        <end position="133"/>
    </location>
</feature>
<dbReference type="Gene3D" id="1.10.579.10">
    <property type="entry name" value="DNA Cyclobutane Dipyrimidine Photolyase, subunit A, domain 3"/>
    <property type="match status" value="1"/>
</dbReference>
<feature type="site" description="Electron transfer via tryptophanyl radical" evidence="9">
    <location>
        <position position="382"/>
    </location>
</feature>
<dbReference type="InterPro" id="IPR036134">
    <property type="entry name" value="Crypto/Photolyase_FAD-like_sf"/>
</dbReference>
<dbReference type="SUPFAM" id="SSF52425">
    <property type="entry name" value="Cryptochrome/photolyase, N-terminal domain"/>
    <property type="match status" value="1"/>
</dbReference>
<feature type="site" description="Electron transfer via tryptophanyl radical" evidence="9">
    <location>
        <position position="306"/>
    </location>
</feature>
<dbReference type="Pfam" id="PF00875">
    <property type="entry name" value="DNA_photolyase"/>
    <property type="match status" value="1"/>
</dbReference>
<evidence type="ECO:0000313" key="13">
    <source>
        <dbReference type="Proteomes" id="UP000322524"/>
    </source>
</evidence>
<evidence type="ECO:0000259" key="11">
    <source>
        <dbReference type="PROSITE" id="PS51645"/>
    </source>
</evidence>
<dbReference type="AlphaFoldDB" id="A0A5D4T4X3"/>
<dbReference type="PRINTS" id="PR00147">
    <property type="entry name" value="DNAPHOTLYASE"/>
</dbReference>
<dbReference type="GO" id="GO:0003677">
    <property type="term" value="F:DNA binding"/>
    <property type="evidence" value="ECO:0007669"/>
    <property type="project" value="TreeGrafter"/>
</dbReference>
<dbReference type="GO" id="GO:0071949">
    <property type="term" value="F:FAD binding"/>
    <property type="evidence" value="ECO:0007669"/>
    <property type="project" value="TreeGrafter"/>
</dbReference>
<feature type="binding site" evidence="8">
    <location>
        <begin position="275"/>
        <end position="282"/>
    </location>
    <ligand>
        <name>FAD</name>
        <dbReference type="ChEBI" id="CHEBI:57692"/>
    </ligand>
</feature>
<dbReference type="PROSITE" id="PS00394">
    <property type="entry name" value="DNA_PHOTOLYASES_1_1"/>
    <property type="match status" value="1"/>
</dbReference>
<organism evidence="12 13">
    <name type="scientific">Sutcliffiella horikoshii</name>
    <dbReference type="NCBI Taxonomy" id="79883"/>
    <lineage>
        <taxon>Bacteria</taxon>
        <taxon>Bacillati</taxon>
        <taxon>Bacillota</taxon>
        <taxon>Bacilli</taxon>
        <taxon>Bacillales</taxon>
        <taxon>Bacillaceae</taxon>
        <taxon>Sutcliffiella</taxon>
    </lineage>
</organism>
<keyword evidence="12" id="KW-0456">Lyase</keyword>
<comment type="similarity">
    <text evidence="10">Belongs to the DNA photolyase family.</text>
</comment>
<protein>
    <recommendedName>
        <fullName evidence="3">Deoxyribodipyrimidine photo-lyase</fullName>
        <ecNumber evidence="2">4.1.99.3</ecNumber>
    </recommendedName>
</protein>
<dbReference type="Pfam" id="PF03441">
    <property type="entry name" value="FAD_binding_7"/>
    <property type="match status" value="1"/>
</dbReference>
<keyword evidence="6 10" id="KW-0157">Chromophore</keyword>
<feature type="binding site" evidence="8">
    <location>
        <begin position="236"/>
        <end position="240"/>
    </location>
    <ligand>
        <name>FAD</name>
        <dbReference type="ChEBI" id="CHEBI:57692"/>
    </ligand>
</feature>
<comment type="cofactor">
    <cofactor evidence="1">
        <name>(6R)-5,10-methylene-5,6,7,8-tetrahydrofolate</name>
        <dbReference type="ChEBI" id="CHEBI:15636"/>
    </cofactor>
</comment>
<proteinExistence type="inferred from homology"/>
<dbReference type="PANTHER" id="PTHR11455">
    <property type="entry name" value="CRYPTOCHROME"/>
    <property type="match status" value="1"/>
</dbReference>
<feature type="binding site" evidence="8">
    <location>
        <position position="272"/>
    </location>
    <ligand>
        <name>FAD</name>
        <dbReference type="ChEBI" id="CHEBI:57692"/>
    </ligand>
</feature>
<dbReference type="InterPro" id="IPR005101">
    <property type="entry name" value="Cryptochr/Photolyase_FAD-bd"/>
</dbReference>
<dbReference type="PANTHER" id="PTHR11455:SF9">
    <property type="entry name" value="CRYPTOCHROME CIRCADIAN CLOCK 5 ISOFORM X1"/>
    <property type="match status" value="1"/>
</dbReference>
<sequence length="474" mass="56195">MTLSVMWFRRDFRLQDNTALYHAVKEAQQRKEPLLFIYHLDPVFTKNNTPNHRYFFAALDLFVKRCEKLGIYIHIIEGTWQEAFSHILEHFPEISSLYYNQDEVGAGQKRDEEIDKFFLQKGMKVSSYIDYTIHGAREVKKADDSIYKVFTPYFKKWIAQPKRDPYVLTEEDLFLESVREDSLYSKGQKVLSNLPMFLDQNSVPHEEAARRLLKVFLQKKIDQYDRFRDVPSAEATSRLSVHLRTGTISARTVLYHIQEKQQTSYSTGMDTFIKELAWRDFYNMIYHHYPESKLNEIDDKYRQLKWNDNSNLLGKWKEGKTGYPIVDAGMRQLREEGWMHNRIRMITASFLTKDLLMDWRLGERYFEEMLHDYDEASNIGGWQWASSVGTDAVPYFRVFNPMTQSNRFDSKGEYIKKYLPELAGVSEKFIHEPWKMSENDQRKAGCVIGKDYPSPVVDHTIQRKKAIQMFQELK</sequence>
<comment type="caution">
    <text evidence="12">The sequence shown here is derived from an EMBL/GenBank/DDBJ whole genome shotgun (WGS) entry which is preliminary data.</text>
</comment>
<evidence type="ECO:0000256" key="7">
    <source>
        <dbReference type="ARBA" id="ARBA00033999"/>
    </source>
</evidence>
<evidence type="ECO:0000256" key="10">
    <source>
        <dbReference type="RuleBase" id="RU004182"/>
    </source>
</evidence>
<dbReference type="InterPro" id="IPR006050">
    <property type="entry name" value="DNA_photolyase_N"/>
</dbReference>
<dbReference type="GO" id="GO:0009416">
    <property type="term" value="P:response to light stimulus"/>
    <property type="evidence" value="ECO:0007669"/>
    <property type="project" value="TreeGrafter"/>
</dbReference>
<reference evidence="12 13" key="1">
    <citation type="submission" date="2019-08" db="EMBL/GenBank/DDBJ databases">
        <title>Bacillus genomes from the desert of Cuatro Cienegas, Coahuila.</title>
        <authorList>
            <person name="Olmedo-Alvarez G."/>
        </authorList>
    </citation>
    <scope>NUCLEOTIDE SEQUENCE [LARGE SCALE GENOMIC DNA]</scope>
    <source>
        <strain evidence="12 13">CH28_1T</strain>
    </source>
</reference>
<name>A0A5D4T4X3_9BACI</name>
<dbReference type="GO" id="GO:0003904">
    <property type="term" value="F:deoxyribodipyrimidine photo-lyase activity"/>
    <property type="evidence" value="ECO:0007669"/>
    <property type="project" value="UniProtKB-EC"/>
</dbReference>
<evidence type="ECO:0000256" key="4">
    <source>
        <dbReference type="ARBA" id="ARBA00022630"/>
    </source>
</evidence>
<feature type="binding site" evidence="8">
    <location>
        <position position="224"/>
    </location>
    <ligand>
        <name>FAD</name>
        <dbReference type="ChEBI" id="CHEBI:57692"/>
    </ligand>
</feature>
<feature type="binding site" evidence="8">
    <location>
        <begin position="372"/>
        <end position="374"/>
    </location>
    <ligand>
        <name>FAD</name>
        <dbReference type="ChEBI" id="CHEBI:57692"/>
    </ligand>
</feature>
<dbReference type="GO" id="GO:0000719">
    <property type="term" value="P:photoreactive repair"/>
    <property type="evidence" value="ECO:0007669"/>
    <property type="project" value="UniProtKB-ARBA"/>
</dbReference>
<dbReference type="Gene3D" id="1.25.40.80">
    <property type="match status" value="1"/>
</dbReference>
<dbReference type="InterPro" id="IPR036155">
    <property type="entry name" value="Crypto/Photolyase_N_sf"/>
</dbReference>
<dbReference type="OrthoDB" id="9772484at2"/>
<accession>A0A5D4T4X3</accession>
<comment type="cofactor">
    <cofactor evidence="8">
        <name>FAD</name>
        <dbReference type="ChEBI" id="CHEBI:57692"/>
    </cofactor>
    <text evidence="8">Binds 1 FAD per subunit.</text>
</comment>
<evidence type="ECO:0000256" key="2">
    <source>
        <dbReference type="ARBA" id="ARBA00013149"/>
    </source>
</evidence>
<dbReference type="RefSeq" id="WP_148986647.1">
    <property type="nucleotide sequence ID" value="NZ_VTEV01000001.1"/>
</dbReference>
<dbReference type="EMBL" id="VTEV01000001">
    <property type="protein sequence ID" value="TYS70737.1"/>
    <property type="molecule type" value="Genomic_DNA"/>
</dbReference>
<keyword evidence="4 8" id="KW-0285">Flavoprotein</keyword>
<evidence type="ECO:0000313" key="12">
    <source>
        <dbReference type="EMBL" id="TYS70737.1"/>
    </source>
</evidence>
<evidence type="ECO:0000256" key="8">
    <source>
        <dbReference type="PIRSR" id="PIRSR602081-1"/>
    </source>
</evidence>
<dbReference type="InterPro" id="IPR014729">
    <property type="entry name" value="Rossmann-like_a/b/a_fold"/>
</dbReference>